<dbReference type="PROSITE" id="PS50294">
    <property type="entry name" value="WD_REPEATS_REGION"/>
    <property type="match status" value="2"/>
</dbReference>
<keyword evidence="3 5" id="KW-0853">WD repeat</keyword>
<name>D8LBF9_ECTSI</name>
<dbReference type="Proteomes" id="UP000002630">
    <property type="component" value="Linkage Group LG01"/>
</dbReference>
<dbReference type="InterPro" id="IPR019775">
    <property type="entry name" value="WD40_repeat_CS"/>
</dbReference>
<dbReference type="SMART" id="SM00320">
    <property type="entry name" value="WD40"/>
    <property type="match status" value="6"/>
</dbReference>
<dbReference type="PANTHER" id="PTHR46853:SF1">
    <property type="entry name" value="METHYLOSOME PROTEIN 50"/>
    <property type="match status" value="1"/>
</dbReference>
<dbReference type="InterPro" id="IPR036322">
    <property type="entry name" value="WD40_repeat_dom_sf"/>
</dbReference>
<dbReference type="Pfam" id="PF00400">
    <property type="entry name" value="WD40"/>
    <property type="match status" value="2"/>
</dbReference>
<dbReference type="OrthoDB" id="10260946at2759"/>
<dbReference type="AlphaFoldDB" id="D8LBF9"/>
<dbReference type="EMBL" id="FN649726">
    <property type="protein sequence ID" value="CBN76668.1"/>
    <property type="molecule type" value="Genomic_DNA"/>
</dbReference>
<sequence>MVGSKESIKVAGRVESVDISDDMILVATSNLGGNTWDSSLQVLDFSTKEVVASVKQQSGCADVCWVKPGRRVVSAGDNGDVKVYKMDEEAPARLVEVANLEEHDDIVSSVAASRSRDGLVLSGGYDRSVNVWDIDSDRDTSLDTFTGHSGYVTGVEWSAGQDDSQVFASSSTDCSVRVWDRRQPQGCLACHWFGVPALSISWDHCSGELLAVGCEDGTVAVLDRRTLSSPLFTEQSHTGRVNQTAFGPAPSGGDSEVSGLLASVGDDGVLAVQRLGDNSNHSRSALHTDYAQALSWRDENNLVSGGWDAALWAVELEQTRVYSG</sequence>
<dbReference type="InParanoid" id="D8LBF9"/>
<keyword evidence="7" id="KW-1185">Reference proteome</keyword>
<gene>
    <name evidence="6" type="ORF">Esi_0000_0423</name>
</gene>
<dbReference type="InterPro" id="IPR001680">
    <property type="entry name" value="WD40_rpt"/>
</dbReference>
<dbReference type="OMA" id="QMGCNAS"/>
<dbReference type="InterPro" id="IPR052139">
    <property type="entry name" value="Methylosome_Comp_WDR77"/>
</dbReference>
<evidence type="ECO:0000256" key="5">
    <source>
        <dbReference type="PROSITE-ProRule" id="PRU00221"/>
    </source>
</evidence>
<keyword evidence="2" id="KW-0963">Cytoplasm</keyword>
<evidence type="ECO:0000256" key="1">
    <source>
        <dbReference type="ARBA" id="ARBA00004496"/>
    </source>
</evidence>
<evidence type="ECO:0000256" key="3">
    <source>
        <dbReference type="ARBA" id="ARBA00022574"/>
    </source>
</evidence>
<feature type="repeat" description="WD" evidence="5">
    <location>
        <begin position="145"/>
        <end position="180"/>
    </location>
</feature>
<dbReference type="EMBL" id="FN647682">
    <property type="protein sequence ID" value="CBN76668.1"/>
    <property type="molecule type" value="Genomic_DNA"/>
</dbReference>
<dbReference type="PROSITE" id="PS00678">
    <property type="entry name" value="WD_REPEATS_1"/>
    <property type="match status" value="1"/>
</dbReference>
<dbReference type="Gene3D" id="2.130.10.10">
    <property type="entry name" value="YVTN repeat-like/Quinoprotein amine dehydrogenase"/>
    <property type="match status" value="1"/>
</dbReference>
<protein>
    <submittedName>
        <fullName evidence="6">Uncharacterized protein</fullName>
    </submittedName>
</protein>
<keyword evidence="4" id="KW-0677">Repeat</keyword>
<evidence type="ECO:0000256" key="4">
    <source>
        <dbReference type="ARBA" id="ARBA00022737"/>
    </source>
</evidence>
<evidence type="ECO:0000313" key="6">
    <source>
        <dbReference type="EMBL" id="CBN76668.1"/>
    </source>
</evidence>
<feature type="repeat" description="WD" evidence="5">
    <location>
        <begin position="100"/>
        <end position="142"/>
    </location>
</feature>
<dbReference type="STRING" id="2880.D8LBF9"/>
<dbReference type="SUPFAM" id="SSF50978">
    <property type="entry name" value="WD40 repeat-like"/>
    <property type="match status" value="1"/>
</dbReference>
<evidence type="ECO:0000313" key="7">
    <source>
        <dbReference type="Proteomes" id="UP000002630"/>
    </source>
</evidence>
<accession>D8LBF9</accession>
<proteinExistence type="predicted"/>
<comment type="subcellular location">
    <subcellularLocation>
        <location evidence="1">Cytoplasm</location>
    </subcellularLocation>
</comment>
<dbReference type="PROSITE" id="PS50082">
    <property type="entry name" value="WD_REPEATS_2"/>
    <property type="match status" value="2"/>
</dbReference>
<dbReference type="eggNOG" id="KOG0284">
    <property type="taxonomic scope" value="Eukaryota"/>
</dbReference>
<dbReference type="InterPro" id="IPR015943">
    <property type="entry name" value="WD40/YVTN_repeat-like_dom_sf"/>
</dbReference>
<reference evidence="6 7" key="1">
    <citation type="journal article" date="2010" name="Nature">
        <title>The Ectocarpus genome and the independent evolution of multicellularity in brown algae.</title>
        <authorList>
            <person name="Cock J.M."/>
            <person name="Sterck L."/>
            <person name="Rouze P."/>
            <person name="Scornet D."/>
            <person name="Allen A.E."/>
            <person name="Amoutzias G."/>
            <person name="Anthouard V."/>
            <person name="Artiguenave F."/>
            <person name="Aury J.M."/>
            <person name="Badger J.H."/>
            <person name="Beszteri B."/>
            <person name="Billiau K."/>
            <person name="Bonnet E."/>
            <person name="Bothwell J.H."/>
            <person name="Bowler C."/>
            <person name="Boyen C."/>
            <person name="Brownlee C."/>
            <person name="Carrano C.J."/>
            <person name="Charrier B."/>
            <person name="Cho G.Y."/>
            <person name="Coelho S.M."/>
            <person name="Collen J."/>
            <person name="Corre E."/>
            <person name="Da Silva C."/>
            <person name="Delage L."/>
            <person name="Delaroque N."/>
            <person name="Dittami S.M."/>
            <person name="Doulbeau S."/>
            <person name="Elias M."/>
            <person name="Farnham G."/>
            <person name="Gachon C.M."/>
            <person name="Gschloessl B."/>
            <person name="Heesch S."/>
            <person name="Jabbari K."/>
            <person name="Jubin C."/>
            <person name="Kawai H."/>
            <person name="Kimura K."/>
            <person name="Kloareg B."/>
            <person name="Kupper F.C."/>
            <person name="Lang D."/>
            <person name="Le Bail A."/>
            <person name="Leblanc C."/>
            <person name="Lerouge P."/>
            <person name="Lohr M."/>
            <person name="Lopez P.J."/>
            <person name="Martens C."/>
            <person name="Maumus F."/>
            <person name="Michel G."/>
            <person name="Miranda-Saavedra D."/>
            <person name="Morales J."/>
            <person name="Moreau H."/>
            <person name="Motomura T."/>
            <person name="Nagasato C."/>
            <person name="Napoli C.A."/>
            <person name="Nelson D.R."/>
            <person name="Nyvall-Collen P."/>
            <person name="Peters A.F."/>
            <person name="Pommier C."/>
            <person name="Potin P."/>
            <person name="Poulain J."/>
            <person name="Quesneville H."/>
            <person name="Read B."/>
            <person name="Rensing S.A."/>
            <person name="Ritter A."/>
            <person name="Rousvoal S."/>
            <person name="Samanta M."/>
            <person name="Samson G."/>
            <person name="Schroeder D.C."/>
            <person name="Segurens B."/>
            <person name="Strittmatter M."/>
            <person name="Tonon T."/>
            <person name="Tregear J.W."/>
            <person name="Valentin K."/>
            <person name="von Dassow P."/>
            <person name="Yamagishi T."/>
            <person name="Van de Peer Y."/>
            <person name="Wincker P."/>
        </authorList>
    </citation>
    <scope>NUCLEOTIDE SEQUENCE [LARGE SCALE GENOMIC DNA]</scope>
    <source>
        <strain evidence="7">Ec32 / CCAP1310/4</strain>
    </source>
</reference>
<dbReference type="PANTHER" id="PTHR46853">
    <property type="entry name" value="METHYLOSOME PROTEIN 50"/>
    <property type="match status" value="1"/>
</dbReference>
<organism evidence="6 7">
    <name type="scientific">Ectocarpus siliculosus</name>
    <name type="common">Brown alga</name>
    <name type="synonym">Conferva siliculosa</name>
    <dbReference type="NCBI Taxonomy" id="2880"/>
    <lineage>
        <taxon>Eukaryota</taxon>
        <taxon>Sar</taxon>
        <taxon>Stramenopiles</taxon>
        <taxon>Ochrophyta</taxon>
        <taxon>PX clade</taxon>
        <taxon>Phaeophyceae</taxon>
        <taxon>Ectocarpales</taxon>
        <taxon>Ectocarpaceae</taxon>
        <taxon>Ectocarpus</taxon>
    </lineage>
</organism>
<evidence type="ECO:0000256" key="2">
    <source>
        <dbReference type="ARBA" id="ARBA00022490"/>
    </source>
</evidence>
<dbReference type="GO" id="GO:0034709">
    <property type="term" value="C:methylosome"/>
    <property type="evidence" value="ECO:0007669"/>
    <property type="project" value="TreeGrafter"/>
</dbReference>